<evidence type="ECO:0000256" key="5">
    <source>
        <dbReference type="SAM" id="Phobius"/>
    </source>
</evidence>
<evidence type="ECO:0000256" key="4">
    <source>
        <dbReference type="ARBA" id="ARBA00023136"/>
    </source>
</evidence>
<evidence type="ECO:0000256" key="3">
    <source>
        <dbReference type="ARBA" id="ARBA00022989"/>
    </source>
</evidence>
<evidence type="ECO:0000313" key="7">
    <source>
        <dbReference type="Proteomes" id="UP000675284"/>
    </source>
</evidence>
<dbReference type="Pfam" id="PF07681">
    <property type="entry name" value="DoxX"/>
    <property type="match status" value="1"/>
</dbReference>
<keyword evidence="3 5" id="KW-1133">Transmembrane helix</keyword>
<reference evidence="6" key="1">
    <citation type="submission" date="2021-04" db="EMBL/GenBank/DDBJ databases">
        <title>Isolation and polyphasic classification of algal microorganism.</title>
        <authorList>
            <person name="Wang S."/>
        </authorList>
    </citation>
    <scope>NUCLEOTIDE SEQUENCE</scope>
    <source>
        <strain evidence="6">720a</strain>
    </source>
</reference>
<sequence>MPLYQWVCYSIGFVFITSGMMKLIVHDFKGIFTQLGIPFPETTLFLIALVEIVCGILIAGKMYVKIAVPPLILIMFGAIYLTKLPILLNQNLLAFLFEARLDIVMFILLLTIWDRNK</sequence>
<dbReference type="AlphaFoldDB" id="A0A941DVB2"/>
<dbReference type="Proteomes" id="UP000675284">
    <property type="component" value="Unassembled WGS sequence"/>
</dbReference>
<feature type="transmembrane region" description="Helical" evidence="5">
    <location>
        <begin position="7"/>
        <end position="25"/>
    </location>
</feature>
<proteinExistence type="predicted"/>
<gene>
    <name evidence="6" type="ORF">KCX74_15390</name>
</gene>
<dbReference type="InterPro" id="IPR032808">
    <property type="entry name" value="DoxX"/>
</dbReference>
<evidence type="ECO:0000313" key="6">
    <source>
        <dbReference type="EMBL" id="MBR7797420.1"/>
    </source>
</evidence>
<feature type="transmembrane region" description="Helical" evidence="5">
    <location>
        <begin position="66"/>
        <end position="86"/>
    </location>
</feature>
<dbReference type="EMBL" id="JAGSOT010000053">
    <property type="protein sequence ID" value="MBR7797420.1"/>
    <property type="molecule type" value="Genomic_DNA"/>
</dbReference>
<evidence type="ECO:0000256" key="2">
    <source>
        <dbReference type="ARBA" id="ARBA00022692"/>
    </source>
</evidence>
<accession>A0A941DVB2</accession>
<feature type="transmembrane region" description="Helical" evidence="5">
    <location>
        <begin position="92"/>
        <end position="113"/>
    </location>
</feature>
<dbReference type="GO" id="GO:0016020">
    <property type="term" value="C:membrane"/>
    <property type="evidence" value="ECO:0007669"/>
    <property type="project" value="UniProtKB-SubCell"/>
</dbReference>
<keyword evidence="7" id="KW-1185">Reference proteome</keyword>
<comment type="caution">
    <text evidence="6">The sequence shown here is derived from an EMBL/GenBank/DDBJ whole genome shotgun (WGS) entry which is preliminary data.</text>
</comment>
<comment type="subcellular location">
    <subcellularLocation>
        <location evidence="1">Membrane</location>
        <topology evidence="1">Multi-pass membrane protein</topology>
    </subcellularLocation>
</comment>
<evidence type="ECO:0000256" key="1">
    <source>
        <dbReference type="ARBA" id="ARBA00004141"/>
    </source>
</evidence>
<organism evidence="6 7">
    <name type="scientific">Virgibacillus salarius</name>
    <dbReference type="NCBI Taxonomy" id="447199"/>
    <lineage>
        <taxon>Bacteria</taxon>
        <taxon>Bacillati</taxon>
        <taxon>Bacillota</taxon>
        <taxon>Bacilli</taxon>
        <taxon>Bacillales</taxon>
        <taxon>Bacillaceae</taxon>
        <taxon>Virgibacillus</taxon>
    </lineage>
</organism>
<keyword evidence="4 5" id="KW-0472">Membrane</keyword>
<name>A0A941DVB2_9BACI</name>
<keyword evidence="2 5" id="KW-0812">Transmembrane</keyword>
<feature type="transmembrane region" description="Helical" evidence="5">
    <location>
        <begin position="37"/>
        <end position="59"/>
    </location>
</feature>
<protein>
    <submittedName>
        <fullName evidence="6">DoxX family protein</fullName>
    </submittedName>
</protein>